<dbReference type="PIRSF" id="PIRSF037228">
    <property type="entry name" value="Lant_mod_RumM"/>
    <property type="match status" value="1"/>
</dbReference>
<dbReference type="OrthoDB" id="9148343at2"/>
<keyword evidence="1" id="KW-0862">Zinc</keyword>
<reference evidence="3 4" key="1">
    <citation type="submission" date="2019-06" db="EMBL/GenBank/DDBJ databases">
        <title>Sequencing the genomes of 1000 actinobacteria strains.</title>
        <authorList>
            <person name="Klenk H.-P."/>
        </authorList>
    </citation>
    <scope>NUCLEOTIDE SEQUENCE [LARGE SCALE GENOMIC DNA]</scope>
    <source>
        <strain evidence="3 4">DSM 19828</strain>
    </source>
</reference>
<sequence>MLNPLDFMDALPVDDRRGTGAVDPDEIRATVEAWRSPWLTDDEAFTEYLRHHGLTTTELVQRLTPGHWEPGPGALDWVERLNQMVSAAPYQGALAANVGSQRFEQVPFDGFVRPFVGWLLGVVAVTTDHDDSSVLRPQLAEYAAAAVLNQCIRPLAAESARSGFESGLVEVGAREEFLIKYPVAALDIVRALGDAASSIVRILESFVRDRDDLLRNGFIGTGELIRVRAGVGDTHHRGQSVAILETTGGTVVFRPHDCGAFAAARRIGEVVGATHVPRSMNRTGYGWVEFAHHDGRASEAYYEQFGSLVGLGWTCGSRDLHLENVVATSAGPKAVDVETFFSASPTARNGLAAQQLATEWLNASVMGAGLLPVVAATSAADLDVSALTGGLESVRGEVEVYRRRDDGTMVTEMTSGNSGARQNQPVDSTKTTIAAHRAAITRGFVERCGALRSSASEVLAILDASAFHVRIVVRPTRIYALLQHEVRHPSYLRSMLARENQYNRLYKYGNAAYVGTGLVHHEVDQLLRGDIPYFSVRSDGTQLVSDLGPTGSVCGMSPRDLVETRLRGLAPARVATQLELIEDSVGCAVSEPGVGARERPWDHEPPSGFADALLDSLIQKYVSNAVVGTDDATWIGMASSTNSGILELRPVGPGLFDGLAGVSTALVSAAVVRPKESAAIESLARRALTPVVAELDRWCDSPRGPVGAFSGAAGFAYAVAHYELGTGDDTWRPAVQRFVRVAAESAADDSYLDLSSGIAGALAVGAALRDAEMCSAAAFDHLVGAAAERLRRGAQGIAGTNAIGWPVGDSRVALGGFSHGATGIAWALARASVTHGECAELAERGLLFDDLHLDERTGLWKDLRAETGDHHPEALPVHWCHGAGGIALGRKGAGAALGSTTWNNHAHVAAERLAIAALPPNDSLCHGAPGNAIILQDVLGANHPTVAAYWGRTLGAVAGDKPVPGLGFPVRRAPGLMVGHAGLMYALARFSRPDLVPNVLALELGPALQRDARG</sequence>
<feature type="binding site" evidence="1">
    <location>
        <position position="880"/>
    </location>
    <ligand>
        <name>Zn(2+)</name>
        <dbReference type="ChEBI" id="CHEBI:29105"/>
    </ligand>
</feature>
<feature type="binding site" evidence="1">
    <location>
        <position position="926"/>
    </location>
    <ligand>
        <name>Zn(2+)</name>
        <dbReference type="ChEBI" id="CHEBI:29105"/>
    </ligand>
</feature>
<dbReference type="EMBL" id="VFMO01000001">
    <property type="protein sequence ID" value="TQJ14477.1"/>
    <property type="molecule type" value="Genomic_DNA"/>
</dbReference>
<dbReference type="InterPro" id="IPR025410">
    <property type="entry name" value="Lant_dehyd"/>
</dbReference>
<protein>
    <submittedName>
        <fullName evidence="3">Type 2 lantibiotic biosynthesis protein LanM</fullName>
    </submittedName>
</protein>
<organism evidence="3 4">
    <name type="scientific">Yimella lutea</name>
    <dbReference type="NCBI Taxonomy" id="587872"/>
    <lineage>
        <taxon>Bacteria</taxon>
        <taxon>Bacillati</taxon>
        <taxon>Actinomycetota</taxon>
        <taxon>Actinomycetes</taxon>
        <taxon>Micrococcales</taxon>
        <taxon>Dermacoccaceae</taxon>
        <taxon>Yimella</taxon>
    </lineage>
</organism>
<evidence type="ECO:0000313" key="4">
    <source>
        <dbReference type="Proteomes" id="UP000320806"/>
    </source>
</evidence>
<evidence type="ECO:0000256" key="1">
    <source>
        <dbReference type="PIRSR" id="PIRSR607822-1"/>
    </source>
</evidence>
<dbReference type="Pfam" id="PF13575">
    <property type="entry name" value="DUF4135"/>
    <property type="match status" value="1"/>
</dbReference>
<dbReference type="Gene3D" id="1.50.10.20">
    <property type="match status" value="1"/>
</dbReference>
<dbReference type="Proteomes" id="UP000320806">
    <property type="component" value="Unassembled WGS sequence"/>
</dbReference>
<evidence type="ECO:0000313" key="3">
    <source>
        <dbReference type="EMBL" id="TQJ14477.1"/>
    </source>
</evidence>
<dbReference type="CDD" id="cd04792">
    <property type="entry name" value="LanM-like"/>
    <property type="match status" value="1"/>
</dbReference>
<dbReference type="RefSeq" id="WP_141928280.1">
    <property type="nucleotide sequence ID" value="NZ_BAABCI010000011.1"/>
</dbReference>
<dbReference type="GO" id="GO:0031179">
    <property type="term" value="P:peptide modification"/>
    <property type="evidence" value="ECO:0007669"/>
    <property type="project" value="InterPro"/>
</dbReference>
<dbReference type="SMART" id="SM01260">
    <property type="entry name" value="LANC_like"/>
    <property type="match status" value="1"/>
</dbReference>
<dbReference type="NCBIfam" id="TIGR03897">
    <property type="entry name" value="lanti_2_LanM"/>
    <property type="match status" value="1"/>
</dbReference>
<keyword evidence="4" id="KW-1185">Reference proteome</keyword>
<dbReference type="GO" id="GO:0046872">
    <property type="term" value="F:metal ion binding"/>
    <property type="evidence" value="ECO:0007669"/>
    <property type="project" value="UniProtKB-KW"/>
</dbReference>
<gene>
    <name evidence="3" type="ORF">FB459_1941</name>
</gene>
<dbReference type="AlphaFoldDB" id="A0A542EGK2"/>
<comment type="caution">
    <text evidence="3">The sequence shown here is derived from an EMBL/GenBank/DDBJ whole genome shotgun (WGS) entry which is preliminary data.</text>
</comment>
<evidence type="ECO:0000259" key="2">
    <source>
        <dbReference type="Pfam" id="PF13575"/>
    </source>
</evidence>
<feature type="binding site" evidence="1">
    <location>
        <position position="925"/>
    </location>
    <ligand>
        <name>Zn(2+)</name>
        <dbReference type="ChEBI" id="CHEBI:29105"/>
    </ligand>
</feature>
<dbReference type="SUPFAM" id="SSF158745">
    <property type="entry name" value="LanC-like"/>
    <property type="match status" value="1"/>
</dbReference>
<name>A0A542EGK2_9MICO</name>
<dbReference type="InterPro" id="IPR017146">
    <property type="entry name" value="Lanti_2_LanM"/>
</dbReference>
<keyword evidence="1" id="KW-0479">Metal-binding</keyword>
<proteinExistence type="predicted"/>
<dbReference type="InterPro" id="IPR007822">
    <property type="entry name" value="LANC-like"/>
</dbReference>
<dbReference type="PRINTS" id="PR01950">
    <property type="entry name" value="LANCSUPER"/>
</dbReference>
<feature type="domain" description="Lantibiotic biosynthesis protein dehydration" evidence="2">
    <location>
        <begin position="181"/>
        <end position="536"/>
    </location>
</feature>
<dbReference type="Pfam" id="PF05147">
    <property type="entry name" value="LANC_like"/>
    <property type="match status" value="1"/>
</dbReference>
<accession>A0A542EGK2</accession>